<evidence type="ECO:0000256" key="1">
    <source>
        <dbReference type="SAM" id="SignalP"/>
    </source>
</evidence>
<proteinExistence type="predicted"/>
<organism evidence="2 3">
    <name type="scientific">Sphingomonas liriopis</name>
    <dbReference type="NCBI Taxonomy" id="2949094"/>
    <lineage>
        <taxon>Bacteria</taxon>
        <taxon>Pseudomonadati</taxon>
        <taxon>Pseudomonadota</taxon>
        <taxon>Alphaproteobacteria</taxon>
        <taxon>Sphingomonadales</taxon>
        <taxon>Sphingomonadaceae</taxon>
        <taxon>Sphingomonas</taxon>
    </lineage>
</organism>
<sequence>MFRFLSLSLLWLAWVIPPAAAQTIVRPLPPVSATTIQRAPVVAPSALRPLPNRIAVAGPMELTIIDPGYAIMQEDGTRELSFAACVADKAGNPGTIQAMHYNLKTPGSAVMGGTQSGEMGPYFERKPPQIPGAFTMPQQQPKLIGQCRRATVKIPKCELPPGDYELIVMAEVEGVDGVIVTKGQATLAPNPSKVGFNQPDGFTIGAPGKVSGWVSGSCGVQPTKVQLYSDDGAEMVTADVTNSTFQAPFTFIRPGAATLRATASDDSDKAASSTGSVGVTVATAPFAVQFAGLPETMPLGSSTVITAQIVNQATKLPAADLAVKLRLGADSMCQTVASSTGSIVCSLSVTKNAALTGLTRELGIDIAGASAITSTGRDKTMIAGIDGLMSMTVSAATVADKLASAQPYGVLLRSYNPNWSGTGAHLDNASIMYTDSEGSQGKAFNIPSIKPTDDIVFYLDNILLRMKPLVLAAPARVTGGFFVTGANGQSPRIKGFCFVCWPIYDDAMPDINDIGIANGAFAVDLAVVDGHVTARLSSIDATLNFSCGGVAATFCPYLRAWVNDEVRQRLKTLPPLKSSIQQIGARLDAAIQQALPAGKIKTLTSLSFGADGSMTITGTPLAN</sequence>
<dbReference type="Proteomes" id="UP001139486">
    <property type="component" value="Unassembled WGS sequence"/>
</dbReference>
<comment type="caution">
    <text evidence="2">The sequence shown here is derived from an EMBL/GenBank/DDBJ whole genome shotgun (WGS) entry which is preliminary data.</text>
</comment>
<gene>
    <name evidence="2" type="ORF">M9979_07135</name>
</gene>
<dbReference type="RefSeq" id="WP_254288645.1">
    <property type="nucleotide sequence ID" value="NZ_JAMLDY010000007.1"/>
</dbReference>
<feature type="chain" id="PRO_5040942193" evidence="1">
    <location>
        <begin position="22"/>
        <end position="623"/>
    </location>
</feature>
<protein>
    <submittedName>
        <fullName evidence="2">Uncharacterized protein</fullName>
    </submittedName>
</protein>
<feature type="signal peptide" evidence="1">
    <location>
        <begin position="1"/>
        <end position="21"/>
    </location>
</feature>
<reference evidence="2" key="1">
    <citation type="submission" date="2022-05" db="EMBL/GenBank/DDBJ databases">
        <title>Sphingomonas sp. strain RP10 Genome sequencing and assembly.</title>
        <authorList>
            <person name="Kim I."/>
        </authorList>
    </citation>
    <scope>NUCLEOTIDE SEQUENCE</scope>
    <source>
        <strain evidence="2">RP10</strain>
    </source>
</reference>
<accession>A0A9X2HW59</accession>
<evidence type="ECO:0000313" key="3">
    <source>
        <dbReference type="Proteomes" id="UP001139486"/>
    </source>
</evidence>
<keyword evidence="3" id="KW-1185">Reference proteome</keyword>
<dbReference type="EMBL" id="JAMLDY010000007">
    <property type="protein sequence ID" value="MCP3734643.1"/>
    <property type="molecule type" value="Genomic_DNA"/>
</dbReference>
<dbReference type="AlphaFoldDB" id="A0A9X2HW59"/>
<evidence type="ECO:0000313" key="2">
    <source>
        <dbReference type="EMBL" id="MCP3734643.1"/>
    </source>
</evidence>
<name>A0A9X2HW59_9SPHN</name>
<keyword evidence="1" id="KW-0732">Signal</keyword>